<name>A0A1H0RKX8_9BACI</name>
<accession>A0A1H0RKX8</accession>
<dbReference type="Pfam" id="PF13158">
    <property type="entry name" value="DUF3993"/>
    <property type="match status" value="1"/>
</dbReference>
<dbReference type="EMBL" id="FNJU01000002">
    <property type="protein sequence ID" value="SDP30141.1"/>
    <property type="molecule type" value="Genomic_DNA"/>
</dbReference>
<organism evidence="1 2">
    <name type="scientific">Litchfieldia salsa</name>
    <dbReference type="NCBI Taxonomy" id="930152"/>
    <lineage>
        <taxon>Bacteria</taxon>
        <taxon>Bacillati</taxon>
        <taxon>Bacillota</taxon>
        <taxon>Bacilli</taxon>
        <taxon>Bacillales</taxon>
        <taxon>Bacillaceae</taxon>
        <taxon>Litchfieldia</taxon>
    </lineage>
</organism>
<protein>
    <recommendedName>
        <fullName evidence="3">DUF3993 domain-containing protein</fullName>
    </recommendedName>
</protein>
<dbReference type="AlphaFoldDB" id="A0A1H0RKX8"/>
<dbReference type="RefSeq" id="WP_175490188.1">
    <property type="nucleotide sequence ID" value="NZ_FNJU01000002.1"/>
</dbReference>
<gene>
    <name evidence="1" type="ORF">SAMN05216565_102268</name>
</gene>
<sequence length="229" mass="27028">MRKIYFICVFILMYTVLIIGTNVTATSTEEPLDRDKVFSLLKEGFQAQVSLSEYIRTYEEINEILETSFTKDFISKFLDENLFEEGDGFIIYGSDFAPYYIPYFSYSERTKFVYDSSNQKYYVYEKFDASNDGPVSYNEHYALITIQQDGLDWKISDITINEELNKDILELKEQVTEEVPVQSKQSKGESKSVKKRYEPVENMNRFLLFSDRILEMEYKYQRFSPVSPL</sequence>
<evidence type="ECO:0000313" key="1">
    <source>
        <dbReference type="EMBL" id="SDP30141.1"/>
    </source>
</evidence>
<keyword evidence="2" id="KW-1185">Reference proteome</keyword>
<dbReference type="STRING" id="930152.SAMN05216565_102268"/>
<reference evidence="2" key="1">
    <citation type="submission" date="2016-10" db="EMBL/GenBank/DDBJ databases">
        <authorList>
            <person name="Varghese N."/>
            <person name="Submissions S."/>
        </authorList>
    </citation>
    <scope>NUCLEOTIDE SEQUENCE [LARGE SCALE GENOMIC DNA]</scope>
    <source>
        <strain evidence="2">IBRC-M10078</strain>
    </source>
</reference>
<dbReference type="Proteomes" id="UP000199159">
    <property type="component" value="Unassembled WGS sequence"/>
</dbReference>
<evidence type="ECO:0008006" key="3">
    <source>
        <dbReference type="Google" id="ProtNLM"/>
    </source>
</evidence>
<dbReference type="InterPro" id="IPR025056">
    <property type="entry name" value="DUF3993"/>
</dbReference>
<evidence type="ECO:0000313" key="2">
    <source>
        <dbReference type="Proteomes" id="UP000199159"/>
    </source>
</evidence>
<proteinExistence type="predicted"/>